<organism evidence="1">
    <name type="scientific">viral metagenome</name>
    <dbReference type="NCBI Taxonomy" id="1070528"/>
    <lineage>
        <taxon>unclassified sequences</taxon>
        <taxon>metagenomes</taxon>
        <taxon>organismal metagenomes</taxon>
    </lineage>
</organism>
<dbReference type="AlphaFoldDB" id="A0A6C0M0B5"/>
<reference evidence="1" key="1">
    <citation type="journal article" date="2020" name="Nature">
        <title>Giant virus diversity and host interactions through global metagenomics.</title>
        <authorList>
            <person name="Schulz F."/>
            <person name="Roux S."/>
            <person name="Paez-Espino D."/>
            <person name="Jungbluth S."/>
            <person name="Walsh D.A."/>
            <person name="Denef V.J."/>
            <person name="McMahon K.D."/>
            <person name="Konstantinidis K.T."/>
            <person name="Eloe-Fadrosh E.A."/>
            <person name="Kyrpides N.C."/>
            <person name="Woyke T."/>
        </authorList>
    </citation>
    <scope>NUCLEOTIDE SEQUENCE</scope>
    <source>
        <strain evidence="1">GVMAG-S-1035085-51</strain>
    </source>
</reference>
<accession>A0A6C0M0B5</accession>
<dbReference type="EMBL" id="MN740611">
    <property type="protein sequence ID" value="QHU35738.1"/>
    <property type="molecule type" value="Genomic_DNA"/>
</dbReference>
<evidence type="ECO:0000313" key="1">
    <source>
        <dbReference type="EMBL" id="QHU35738.1"/>
    </source>
</evidence>
<sequence length="184" mass="21528">MIAFLNNIIFNSHIPCIIIITLSNKSEQVYKSTLHYNCQPNKIKNIQQQLEITLNDIAWFIQYKSCKNHKIIIKIQPHTQAYLSTIDNDYYIKKYPKLSIPFCNNSISDCQTCAQLLANDIKEYIEKCCIDTTINIKFSIDIMFKTVSKIRFFDDKLYSDTSIDESLHQLFVKIRRISIPTVMS</sequence>
<name>A0A6C0M0B5_9ZZZZ</name>
<protein>
    <submittedName>
        <fullName evidence="1">Uncharacterized protein</fullName>
    </submittedName>
</protein>
<proteinExistence type="predicted"/>